<name>A0ABD1DKR9_CULPP</name>
<dbReference type="InterPro" id="IPR009057">
    <property type="entry name" value="Homeodomain-like_sf"/>
</dbReference>
<keyword evidence="3" id="KW-0677">Repeat</keyword>
<feature type="compositionally biased region" description="Basic residues" evidence="8">
    <location>
        <begin position="663"/>
        <end position="674"/>
    </location>
</feature>
<comment type="caution">
    <text evidence="10">The sequence shown here is derived from an EMBL/GenBank/DDBJ whole genome shotgun (WGS) entry which is preliminary data.</text>
</comment>
<dbReference type="SUPFAM" id="SSF57667">
    <property type="entry name" value="beta-beta-alpha zinc fingers"/>
    <property type="match status" value="2"/>
</dbReference>
<feature type="region of interest" description="Disordered" evidence="8">
    <location>
        <begin position="412"/>
        <end position="436"/>
    </location>
</feature>
<evidence type="ECO:0000256" key="4">
    <source>
        <dbReference type="ARBA" id="ARBA00022771"/>
    </source>
</evidence>
<evidence type="ECO:0000256" key="1">
    <source>
        <dbReference type="ARBA" id="ARBA00004123"/>
    </source>
</evidence>
<feature type="region of interest" description="Disordered" evidence="8">
    <location>
        <begin position="816"/>
        <end position="857"/>
    </location>
</feature>
<comment type="subcellular location">
    <subcellularLocation>
        <location evidence="1">Nucleus</location>
    </subcellularLocation>
</comment>
<dbReference type="EMBL" id="JBEHCU010005686">
    <property type="protein sequence ID" value="KAL1398999.1"/>
    <property type="molecule type" value="Genomic_DNA"/>
</dbReference>
<evidence type="ECO:0000259" key="9">
    <source>
        <dbReference type="PROSITE" id="PS50157"/>
    </source>
</evidence>
<feature type="domain" description="C2H2-type" evidence="9">
    <location>
        <begin position="613"/>
        <end position="640"/>
    </location>
</feature>
<feature type="compositionally biased region" description="Basic and acidic residues" evidence="8">
    <location>
        <begin position="539"/>
        <end position="549"/>
    </location>
</feature>
<keyword evidence="11" id="KW-1185">Reference proteome</keyword>
<dbReference type="PROSITE" id="PS00028">
    <property type="entry name" value="ZINC_FINGER_C2H2_1"/>
    <property type="match status" value="1"/>
</dbReference>
<feature type="domain" description="C2H2-type" evidence="9">
    <location>
        <begin position="582"/>
        <end position="609"/>
    </location>
</feature>
<evidence type="ECO:0000256" key="5">
    <source>
        <dbReference type="ARBA" id="ARBA00022833"/>
    </source>
</evidence>
<dbReference type="Pfam" id="PF00096">
    <property type="entry name" value="zf-C2H2"/>
    <property type="match status" value="3"/>
</dbReference>
<feature type="domain" description="C2H2-type" evidence="9">
    <location>
        <begin position="715"/>
        <end position="742"/>
    </location>
</feature>
<dbReference type="Gene3D" id="1.10.10.60">
    <property type="entry name" value="Homeodomain-like"/>
    <property type="match status" value="2"/>
</dbReference>
<feature type="domain" description="C2H2-type" evidence="9">
    <location>
        <begin position="472"/>
        <end position="499"/>
    </location>
</feature>
<evidence type="ECO:0000256" key="2">
    <source>
        <dbReference type="ARBA" id="ARBA00022723"/>
    </source>
</evidence>
<feature type="region of interest" description="Disordered" evidence="8">
    <location>
        <begin position="518"/>
        <end position="549"/>
    </location>
</feature>
<feature type="compositionally biased region" description="Acidic residues" evidence="8">
    <location>
        <begin position="327"/>
        <end position="336"/>
    </location>
</feature>
<dbReference type="SMART" id="SM00355">
    <property type="entry name" value="ZnF_C2H2"/>
    <property type="match status" value="7"/>
</dbReference>
<evidence type="ECO:0000256" key="7">
    <source>
        <dbReference type="PROSITE-ProRule" id="PRU00042"/>
    </source>
</evidence>
<feature type="compositionally biased region" description="Low complexity" evidence="8">
    <location>
        <begin position="412"/>
        <end position="422"/>
    </location>
</feature>
<dbReference type="InterPro" id="IPR007889">
    <property type="entry name" value="HTH_Psq"/>
</dbReference>
<keyword evidence="5" id="KW-0862">Zinc</keyword>
<sequence length="896" mass="101699">MRQYTNKALTAALEAIYKHKITFREAEETYAVPRATLNRAFKRYITMHGGSVKDFYGERRVISADFSEEDMRAALNAICNEGLNYDAASVMFNVPRAIMIRRHQRLEKRMERNGGVFPGFRAVWSPEDMDRALREVCEGRHTVASAAKLYKIPRSTLGNRYNEQRQRVLREEVPGLHFLEALANKTLPTRRINGRLDTDALFGLFQESPALHDGAAGADPSHFLVAMPDPAGNGLLEEIITSDGQQLVINPAKQLQRCQYCRKKMKKPYKHRNGKCMETKKMPARPRCPYCHIVFVRSSSIPLHVQNSCRVYRELCATSQELPDPNEPVEELETEEVAPPQPPTVKVKNNSKTVDVKPILQKSKPKSSLICRYCYMSFGKRATLIKHQRDRCRVLNELDVERLTSNLAALETSIAESTTTTAQEPEPEREKVQDDDDTEETTCVYCTQLVSRKTRFQHHNGRCVLGRANADHPCPYCDSAYASRSNLLRHQREHCQKYREEHNTDITLTNAFQGLPVEGDTSLDETGPKTVADASPAAKPERKPKPPKEEVVYVVKRKKLKQVTTPTTTKPTKRTPPEPANFVCSYCRKGFALRDTLIEHQRSCTARKLHKQVKCQFCGMVISNRGNLRKHQKLYCKHAPREDAPKLEHSEDEQETVPELKKPKIVKPLKKVKKEKASNGPPAEVDQSTKEDPPASDDEPVLKRRPGRPGKHNNIPCPHCDKTFQNHRQLRNHVRICAKSRKMYKCKYCPAEFTHPSNMSRHIRLKRCTAVNTLNETVENGFQSDSCNLLSSTVHEPDPLGEPTADEDFEMILPESSQEEEQPIRPDLAENNNATQRREVKEPDVPEADALTEVHPEAILYSEEVELQQEQPSAAEVVQPELPAATLGAEQEQAGQ</sequence>
<dbReference type="PANTHER" id="PTHR24406">
    <property type="entry name" value="TRANSCRIPTIONAL REPRESSOR CTCFL-RELATED"/>
    <property type="match status" value="1"/>
</dbReference>
<dbReference type="GO" id="GO:0005634">
    <property type="term" value="C:nucleus"/>
    <property type="evidence" value="ECO:0007669"/>
    <property type="project" value="UniProtKB-SubCell"/>
</dbReference>
<dbReference type="Proteomes" id="UP001562425">
    <property type="component" value="Unassembled WGS sequence"/>
</dbReference>
<keyword evidence="4 7" id="KW-0863">Zinc-finger</keyword>
<dbReference type="Pfam" id="PF05225">
    <property type="entry name" value="HTH_psq"/>
    <property type="match status" value="1"/>
</dbReference>
<dbReference type="InterPro" id="IPR013087">
    <property type="entry name" value="Znf_C2H2_type"/>
</dbReference>
<evidence type="ECO:0000313" key="10">
    <source>
        <dbReference type="EMBL" id="KAL1398999.1"/>
    </source>
</evidence>
<dbReference type="InterPro" id="IPR050888">
    <property type="entry name" value="ZnF_C2H2-type_TF"/>
</dbReference>
<feature type="domain" description="C2H2-type" evidence="9">
    <location>
        <begin position="744"/>
        <end position="765"/>
    </location>
</feature>
<evidence type="ECO:0000313" key="11">
    <source>
        <dbReference type="Proteomes" id="UP001562425"/>
    </source>
</evidence>
<evidence type="ECO:0000256" key="3">
    <source>
        <dbReference type="ARBA" id="ARBA00022737"/>
    </source>
</evidence>
<dbReference type="AlphaFoldDB" id="A0ABD1DKR9"/>
<dbReference type="InterPro" id="IPR036236">
    <property type="entry name" value="Znf_C2H2_sf"/>
</dbReference>
<dbReference type="GO" id="GO:0008270">
    <property type="term" value="F:zinc ion binding"/>
    <property type="evidence" value="ECO:0007669"/>
    <property type="project" value="UniProtKB-KW"/>
</dbReference>
<proteinExistence type="predicted"/>
<accession>A0ABD1DKR9</accession>
<evidence type="ECO:0000256" key="6">
    <source>
        <dbReference type="ARBA" id="ARBA00023242"/>
    </source>
</evidence>
<dbReference type="Gene3D" id="3.30.160.60">
    <property type="entry name" value="Classic Zinc Finger"/>
    <property type="match status" value="3"/>
</dbReference>
<dbReference type="PROSITE" id="PS50157">
    <property type="entry name" value="ZINC_FINGER_C2H2_2"/>
    <property type="match status" value="5"/>
</dbReference>
<keyword evidence="2" id="KW-0479">Metal-binding</keyword>
<feature type="region of interest" description="Disordered" evidence="8">
    <location>
        <begin position="322"/>
        <end position="348"/>
    </location>
</feature>
<organism evidence="10 11">
    <name type="scientific">Culex pipiens pipiens</name>
    <name type="common">Northern house mosquito</name>
    <dbReference type="NCBI Taxonomy" id="38569"/>
    <lineage>
        <taxon>Eukaryota</taxon>
        <taxon>Metazoa</taxon>
        <taxon>Ecdysozoa</taxon>
        <taxon>Arthropoda</taxon>
        <taxon>Hexapoda</taxon>
        <taxon>Insecta</taxon>
        <taxon>Pterygota</taxon>
        <taxon>Neoptera</taxon>
        <taxon>Endopterygota</taxon>
        <taxon>Diptera</taxon>
        <taxon>Nematocera</taxon>
        <taxon>Culicoidea</taxon>
        <taxon>Culicidae</taxon>
        <taxon>Culicinae</taxon>
        <taxon>Culicini</taxon>
        <taxon>Culex</taxon>
        <taxon>Culex</taxon>
    </lineage>
</organism>
<feature type="region of interest" description="Disordered" evidence="8">
    <location>
        <begin position="643"/>
        <end position="717"/>
    </location>
</feature>
<evidence type="ECO:0000256" key="8">
    <source>
        <dbReference type="SAM" id="MobiDB-lite"/>
    </source>
</evidence>
<keyword evidence="6" id="KW-0539">Nucleus</keyword>
<reference evidence="10 11" key="1">
    <citation type="submission" date="2024-05" db="EMBL/GenBank/DDBJ databases">
        <title>Culex pipiens pipiens assembly and annotation.</title>
        <authorList>
            <person name="Alout H."/>
            <person name="Durand T."/>
        </authorList>
    </citation>
    <scope>NUCLEOTIDE SEQUENCE [LARGE SCALE GENOMIC DNA]</scope>
    <source>
        <strain evidence="10">HA-2024</strain>
        <tissue evidence="10">Whole body</tissue>
    </source>
</reference>
<dbReference type="SUPFAM" id="SSF46689">
    <property type="entry name" value="Homeodomain-like"/>
    <property type="match status" value="3"/>
</dbReference>
<protein>
    <recommendedName>
        <fullName evidence="9">C2H2-type domain-containing protein</fullName>
    </recommendedName>
</protein>
<gene>
    <name evidence="10" type="ORF">pipiens_008529</name>
</gene>